<dbReference type="PANTHER" id="PTHR41774">
    <property type="match status" value="1"/>
</dbReference>
<dbReference type="OMA" id="NYTECCF"/>
<organism evidence="2 4">
    <name type="scientific">Alternaria alternata</name>
    <name type="common">Alternaria rot fungus</name>
    <name type="synonym">Torula alternata</name>
    <dbReference type="NCBI Taxonomy" id="5599"/>
    <lineage>
        <taxon>Eukaryota</taxon>
        <taxon>Fungi</taxon>
        <taxon>Dikarya</taxon>
        <taxon>Ascomycota</taxon>
        <taxon>Pezizomycotina</taxon>
        <taxon>Dothideomycetes</taxon>
        <taxon>Pleosporomycetidae</taxon>
        <taxon>Pleosporales</taxon>
        <taxon>Pleosporineae</taxon>
        <taxon>Pleosporaceae</taxon>
        <taxon>Alternaria</taxon>
        <taxon>Alternaria sect. Alternaria</taxon>
        <taxon>Alternaria alternata complex</taxon>
    </lineage>
</organism>
<dbReference type="Proteomes" id="UP000077248">
    <property type="component" value="Unassembled WGS sequence"/>
</dbReference>
<proteinExistence type="predicted"/>
<dbReference type="STRING" id="5599.A0A177DY21"/>
<reference evidence="3" key="3">
    <citation type="journal article" date="2019" name="J. ISSAAS">
        <title>Genomics, evolutionary history and diagnostics of the Alternaria alternata species group including apple and Asian pear pathotypes.</title>
        <authorList>
            <person name="Armitage A.D."/>
            <person name="Cockerton H.M."/>
            <person name="Sreenivasaprasad S."/>
            <person name="Woodhall J."/>
            <person name="Lane C."/>
            <person name="Harrison R.J."/>
            <person name="Clarkson J.P."/>
        </authorList>
    </citation>
    <scope>NUCLEOTIDE SEQUENCE</scope>
    <source>
        <strain evidence="3">FERA 1177</strain>
    </source>
</reference>
<dbReference type="PANTHER" id="PTHR41774:SF1">
    <property type="entry name" value="NGG1P INTERACTING FACTOR NIF3"/>
    <property type="match status" value="1"/>
</dbReference>
<dbReference type="AlphaFoldDB" id="A0A177DY21"/>
<name>A0A177DY21_ALTAL</name>
<evidence type="ECO:0000313" key="2">
    <source>
        <dbReference type="EMBL" id="OAG23679.1"/>
    </source>
</evidence>
<dbReference type="InterPro" id="IPR036069">
    <property type="entry name" value="DUF34/NIF3_sf"/>
</dbReference>
<keyword evidence="4" id="KW-1185">Reference proteome</keyword>
<gene>
    <name evidence="3" type="ORF">AA0117_g762</name>
    <name evidence="2" type="ORF">CC77DRAFT_1017335</name>
</gene>
<dbReference type="EMBL" id="KV441472">
    <property type="protein sequence ID" value="OAG23679.1"/>
    <property type="molecule type" value="Genomic_DNA"/>
</dbReference>
<protein>
    <recommendedName>
        <fullName evidence="1">ATP phosphoribosyltransferase</fullName>
    </recommendedName>
</protein>
<dbReference type="GeneID" id="29109985"/>
<dbReference type="EMBL" id="PDXD01000001">
    <property type="protein sequence ID" value="RYN83805.1"/>
    <property type="molecule type" value="Genomic_DNA"/>
</dbReference>
<dbReference type="VEuPathDB" id="FungiDB:CC77DRAFT_1017335"/>
<dbReference type="SUPFAM" id="SSF102705">
    <property type="entry name" value="NIF3 (NGG1p interacting factor 3)-like"/>
    <property type="match status" value="1"/>
</dbReference>
<evidence type="ECO:0000313" key="4">
    <source>
        <dbReference type="Proteomes" id="UP000077248"/>
    </source>
</evidence>
<evidence type="ECO:0000313" key="3">
    <source>
        <dbReference type="EMBL" id="RYN83805.1"/>
    </source>
</evidence>
<dbReference type="InterPro" id="IPR015867">
    <property type="entry name" value="N-reg_PII/ATP_PRibTrfase_C"/>
</dbReference>
<dbReference type="RefSeq" id="XP_018389100.1">
    <property type="nucleotide sequence ID" value="XM_018524391.1"/>
</dbReference>
<dbReference type="KEGG" id="aalt:CC77DRAFT_1017335"/>
<evidence type="ECO:0000313" key="5">
    <source>
        <dbReference type="Proteomes" id="UP000291422"/>
    </source>
</evidence>
<sequence length="113" mass="12247">MAATLHKFKLVFFVPPSAVNACKAAIFGAGAGRFPGPAGYTECCFTSRGTGQFRPGDAANPHIGKVGELEEVDEYRIEAICMGRDTAVKAVEALKKAHPYEEPAYEVYKMEDM</sequence>
<evidence type="ECO:0000256" key="1">
    <source>
        <dbReference type="ARBA" id="ARBA00020998"/>
    </source>
</evidence>
<reference evidence="2 4" key="1">
    <citation type="submission" date="2016-05" db="EMBL/GenBank/DDBJ databases">
        <title>Comparative analysis of secretome profiles of manganese(II)-oxidizing ascomycete fungi.</title>
        <authorList>
            <consortium name="DOE Joint Genome Institute"/>
            <person name="Zeiner C.A."/>
            <person name="Purvine S.O."/>
            <person name="Zink E.M."/>
            <person name="Wu S."/>
            <person name="Pasa-Tolic L."/>
            <person name="Chaput D.L."/>
            <person name="Haridas S."/>
            <person name="Grigoriev I.V."/>
            <person name="Santelli C.M."/>
            <person name="Hansel C.M."/>
        </authorList>
    </citation>
    <scope>NUCLEOTIDE SEQUENCE [LARGE SCALE GENOMIC DNA]</scope>
    <source>
        <strain evidence="2 4">SRC1lrK2f</strain>
    </source>
</reference>
<dbReference type="Gene3D" id="3.30.70.120">
    <property type="match status" value="1"/>
</dbReference>
<dbReference type="Proteomes" id="UP000291422">
    <property type="component" value="Unassembled WGS sequence"/>
</dbReference>
<reference evidence="5" key="2">
    <citation type="journal article" date="2019" name="bioRxiv">
        <title>Genomics, evolutionary history and diagnostics of the Alternaria alternata species group including apple and Asian pear pathotypes.</title>
        <authorList>
            <person name="Armitage A.D."/>
            <person name="Cockerton H.M."/>
            <person name="Sreenivasaprasad S."/>
            <person name="Woodhall J.W."/>
            <person name="Lane C.R."/>
            <person name="Harrison R.J."/>
            <person name="Clarkson J.P."/>
        </authorList>
    </citation>
    <scope>NUCLEOTIDE SEQUENCE [LARGE SCALE GENOMIC DNA]</scope>
    <source>
        <strain evidence="5">FERA 1177</strain>
    </source>
</reference>
<accession>A0A177DY21</accession>